<protein>
    <recommendedName>
        <fullName evidence="4">DUF2062 domain-containing protein</fullName>
    </recommendedName>
</protein>
<organism evidence="2 3">
    <name type="scientific">Populus tomentosa</name>
    <name type="common">Chinese white poplar</name>
    <dbReference type="NCBI Taxonomy" id="118781"/>
    <lineage>
        <taxon>Eukaryota</taxon>
        <taxon>Viridiplantae</taxon>
        <taxon>Streptophyta</taxon>
        <taxon>Embryophyta</taxon>
        <taxon>Tracheophyta</taxon>
        <taxon>Spermatophyta</taxon>
        <taxon>Magnoliopsida</taxon>
        <taxon>eudicotyledons</taxon>
        <taxon>Gunneridae</taxon>
        <taxon>Pentapetalae</taxon>
        <taxon>rosids</taxon>
        <taxon>fabids</taxon>
        <taxon>Malpighiales</taxon>
        <taxon>Salicaceae</taxon>
        <taxon>Saliceae</taxon>
        <taxon>Populus</taxon>
    </lineage>
</organism>
<dbReference type="EMBL" id="JAAWWB010000005">
    <property type="protein sequence ID" value="KAG6782147.1"/>
    <property type="molecule type" value="Genomic_DNA"/>
</dbReference>
<keyword evidence="1" id="KW-1133">Transmembrane helix</keyword>
<evidence type="ECO:0000313" key="2">
    <source>
        <dbReference type="EMBL" id="KAG6782147.1"/>
    </source>
</evidence>
<keyword evidence="1" id="KW-0472">Membrane</keyword>
<reference evidence="2" key="1">
    <citation type="journal article" date="2020" name="bioRxiv">
        <title>Hybrid origin of Populus tomentosa Carr. identified through genome sequencing and phylogenomic analysis.</title>
        <authorList>
            <person name="An X."/>
            <person name="Gao K."/>
            <person name="Chen Z."/>
            <person name="Li J."/>
            <person name="Yang X."/>
            <person name="Yang X."/>
            <person name="Zhou J."/>
            <person name="Guo T."/>
            <person name="Zhao T."/>
            <person name="Huang S."/>
            <person name="Miao D."/>
            <person name="Khan W.U."/>
            <person name="Rao P."/>
            <person name="Ye M."/>
            <person name="Lei B."/>
            <person name="Liao W."/>
            <person name="Wang J."/>
            <person name="Ji L."/>
            <person name="Li Y."/>
            <person name="Guo B."/>
            <person name="Mustafa N.S."/>
            <person name="Li S."/>
            <person name="Yun Q."/>
            <person name="Keller S.R."/>
            <person name="Mao J."/>
            <person name="Zhang R."/>
            <person name="Strauss S.H."/>
        </authorList>
    </citation>
    <scope>NUCLEOTIDE SEQUENCE</scope>
    <source>
        <strain evidence="2">GM15</strain>
        <tissue evidence="2">Leaf</tissue>
    </source>
</reference>
<keyword evidence="3" id="KW-1185">Reference proteome</keyword>
<dbReference type="Proteomes" id="UP000886885">
    <property type="component" value="Chromosome 3A"/>
</dbReference>
<sequence length="202" mass="21888">MPQMGLLAWLDKKIVDPLYQILRRGLEPKQLAFSTALGIALGIFPICGVTVLLCGLAIALLGSLCHAPTVLLANFIATPIELSLVVPFLRLGEVMSGGPPFPLTSDALKKVLTGQASREVILSIAHAVSSHIGSNQNSYSLSHMNERDSVGMASSSTFYFGCTLHNIFAMFQGLGSQVQHRSIKPNETIKFTRRNQLKVRDV</sequence>
<dbReference type="PANTHER" id="PTHR35102">
    <property type="entry name" value="E3 UBIQUITIN-PROTEIN LIGASE"/>
    <property type="match status" value="1"/>
</dbReference>
<comment type="caution">
    <text evidence="2">The sequence shown here is derived from an EMBL/GenBank/DDBJ whole genome shotgun (WGS) entry which is preliminary data.</text>
</comment>
<feature type="transmembrane region" description="Helical" evidence="1">
    <location>
        <begin position="31"/>
        <end position="64"/>
    </location>
</feature>
<dbReference type="AlphaFoldDB" id="A0A8X8A914"/>
<evidence type="ECO:0008006" key="4">
    <source>
        <dbReference type="Google" id="ProtNLM"/>
    </source>
</evidence>
<accession>A0A8X8A914</accession>
<evidence type="ECO:0000256" key="1">
    <source>
        <dbReference type="SAM" id="Phobius"/>
    </source>
</evidence>
<dbReference type="PANTHER" id="PTHR35102:SF1">
    <property type="entry name" value="E3 UBIQUITIN-PROTEIN LIGASE"/>
    <property type="match status" value="1"/>
</dbReference>
<feature type="transmembrane region" description="Helical" evidence="1">
    <location>
        <begin position="70"/>
        <end position="89"/>
    </location>
</feature>
<dbReference type="OrthoDB" id="1914153at2759"/>
<evidence type="ECO:0000313" key="3">
    <source>
        <dbReference type="Proteomes" id="UP000886885"/>
    </source>
</evidence>
<proteinExistence type="predicted"/>
<name>A0A8X8A914_POPTO</name>
<keyword evidence="1" id="KW-0812">Transmembrane</keyword>
<gene>
    <name evidence="2" type="ORF">POTOM_011537</name>
</gene>